<keyword evidence="2" id="KW-1185">Reference proteome</keyword>
<accession>A0ABP6E5P5</accession>
<organism evidence="1 2">
    <name type="scientific">Streptomyces vastus</name>
    <dbReference type="NCBI Taxonomy" id="285451"/>
    <lineage>
        <taxon>Bacteria</taxon>
        <taxon>Bacillati</taxon>
        <taxon>Actinomycetota</taxon>
        <taxon>Actinomycetes</taxon>
        <taxon>Kitasatosporales</taxon>
        <taxon>Streptomycetaceae</taxon>
        <taxon>Streptomyces</taxon>
    </lineage>
</organism>
<comment type="caution">
    <text evidence="1">The sequence shown here is derived from an EMBL/GenBank/DDBJ whole genome shotgun (WGS) entry which is preliminary data.</text>
</comment>
<dbReference type="Proteomes" id="UP001500151">
    <property type="component" value="Unassembled WGS sequence"/>
</dbReference>
<evidence type="ECO:0000313" key="2">
    <source>
        <dbReference type="Proteomes" id="UP001500151"/>
    </source>
</evidence>
<reference evidence="2" key="1">
    <citation type="journal article" date="2019" name="Int. J. Syst. Evol. Microbiol.">
        <title>The Global Catalogue of Microorganisms (GCM) 10K type strain sequencing project: providing services to taxonomists for standard genome sequencing and annotation.</title>
        <authorList>
            <consortium name="The Broad Institute Genomics Platform"/>
            <consortium name="The Broad Institute Genome Sequencing Center for Infectious Disease"/>
            <person name="Wu L."/>
            <person name="Ma J."/>
        </authorList>
    </citation>
    <scope>NUCLEOTIDE SEQUENCE [LARGE SCALE GENOMIC DNA]</scope>
    <source>
        <strain evidence="2">JCM 4524</strain>
    </source>
</reference>
<evidence type="ECO:0000313" key="1">
    <source>
        <dbReference type="EMBL" id="GAA2659207.1"/>
    </source>
</evidence>
<gene>
    <name evidence="1" type="ORF">GCM10010307_75630</name>
</gene>
<protein>
    <submittedName>
        <fullName evidence="1">Uncharacterized protein</fullName>
    </submittedName>
</protein>
<name>A0ABP6E5P5_9ACTN</name>
<sequence length="78" mass="8460">MCDTAVTGNRDEVPGQPAVVDESGEVCVQPSQGRWIEAHLGRLHLLSQLAHRPLLSEEGDAVPGKSIAYLRIREADDV</sequence>
<proteinExistence type="predicted"/>
<dbReference type="EMBL" id="BAAASJ010000118">
    <property type="protein sequence ID" value="GAA2659207.1"/>
    <property type="molecule type" value="Genomic_DNA"/>
</dbReference>